<feature type="compositionally biased region" description="Basic and acidic residues" evidence="1">
    <location>
        <begin position="40"/>
        <end position="51"/>
    </location>
</feature>
<feature type="region of interest" description="Disordered" evidence="1">
    <location>
        <begin position="137"/>
        <end position="185"/>
    </location>
</feature>
<feature type="region of interest" description="Disordered" evidence="1">
    <location>
        <begin position="1"/>
        <end position="63"/>
    </location>
</feature>
<evidence type="ECO:0000313" key="3">
    <source>
        <dbReference type="Proteomes" id="UP000023152"/>
    </source>
</evidence>
<feature type="compositionally biased region" description="Polar residues" evidence="1">
    <location>
        <begin position="165"/>
        <end position="175"/>
    </location>
</feature>
<organism evidence="2 3">
    <name type="scientific">Reticulomyxa filosa</name>
    <dbReference type="NCBI Taxonomy" id="46433"/>
    <lineage>
        <taxon>Eukaryota</taxon>
        <taxon>Sar</taxon>
        <taxon>Rhizaria</taxon>
        <taxon>Retaria</taxon>
        <taxon>Foraminifera</taxon>
        <taxon>Monothalamids</taxon>
        <taxon>Reticulomyxidae</taxon>
        <taxon>Reticulomyxa</taxon>
    </lineage>
</organism>
<accession>X6PA47</accession>
<dbReference type="Proteomes" id="UP000023152">
    <property type="component" value="Unassembled WGS sequence"/>
</dbReference>
<keyword evidence="3" id="KW-1185">Reference proteome</keyword>
<feature type="compositionally biased region" description="Polar residues" evidence="1">
    <location>
        <begin position="7"/>
        <end position="33"/>
    </location>
</feature>
<reference evidence="2 3" key="1">
    <citation type="journal article" date="2013" name="Curr. Biol.">
        <title>The Genome of the Foraminiferan Reticulomyxa filosa.</title>
        <authorList>
            <person name="Glockner G."/>
            <person name="Hulsmann N."/>
            <person name="Schleicher M."/>
            <person name="Noegel A.A."/>
            <person name="Eichinger L."/>
            <person name="Gallinger C."/>
            <person name="Pawlowski J."/>
            <person name="Sierra R."/>
            <person name="Euteneuer U."/>
            <person name="Pillet L."/>
            <person name="Moustafa A."/>
            <person name="Platzer M."/>
            <person name="Groth M."/>
            <person name="Szafranski K."/>
            <person name="Schliwa M."/>
        </authorList>
    </citation>
    <scope>NUCLEOTIDE SEQUENCE [LARGE SCALE GENOMIC DNA]</scope>
</reference>
<feature type="compositionally biased region" description="Polar residues" evidence="1">
    <location>
        <begin position="137"/>
        <end position="147"/>
    </location>
</feature>
<dbReference type="EMBL" id="ASPP01002141">
    <property type="protein sequence ID" value="ETO34924.1"/>
    <property type="molecule type" value="Genomic_DNA"/>
</dbReference>
<proteinExistence type="predicted"/>
<evidence type="ECO:0000313" key="2">
    <source>
        <dbReference type="EMBL" id="ETO34924.1"/>
    </source>
</evidence>
<gene>
    <name evidence="2" type="ORF">RFI_02150</name>
</gene>
<evidence type="ECO:0000256" key="1">
    <source>
        <dbReference type="SAM" id="MobiDB-lite"/>
    </source>
</evidence>
<feature type="non-terminal residue" evidence="2">
    <location>
        <position position="185"/>
    </location>
</feature>
<dbReference type="AlphaFoldDB" id="X6PA47"/>
<protein>
    <submittedName>
        <fullName evidence="2">Uncharacterized protein</fullName>
    </submittedName>
</protein>
<name>X6PA47_RETFI</name>
<comment type="caution">
    <text evidence="2">The sequence shown here is derived from an EMBL/GenBank/DDBJ whole genome shotgun (WGS) entry which is preliminary data.</text>
</comment>
<sequence>MDRNCSHLESTAAPSGLSSARAALSQNQVSATANEAKGLVSDKDKEVDLSKQKRSKKMAQLRQRSEKVLVFQLNPDSQSIGNFTKNHTEASVAAILTKTLTSSTSATSCDKDLAGCGRMPITNGNVEEKECAKKTAAQGNIPNSSSVIKLGPGFSRANPYPSTVPKANTNDNCSAASCCDEKSLQ</sequence>